<dbReference type="Proteomes" id="UP000192721">
    <property type="component" value="Unassembled WGS sequence"/>
</dbReference>
<dbReference type="EMBL" id="MUKV01000004">
    <property type="protein sequence ID" value="OQS42694.1"/>
    <property type="molecule type" value="Genomic_DNA"/>
</dbReference>
<gene>
    <name evidence="1" type="ORF">B0T45_04795</name>
</gene>
<organism evidence="1 2">
    <name type="scientific">Chromobacterium haemolyticum</name>
    <dbReference type="NCBI Taxonomy" id="394935"/>
    <lineage>
        <taxon>Bacteria</taxon>
        <taxon>Pseudomonadati</taxon>
        <taxon>Pseudomonadota</taxon>
        <taxon>Betaproteobacteria</taxon>
        <taxon>Neisseriales</taxon>
        <taxon>Chromobacteriaceae</taxon>
        <taxon>Chromobacterium</taxon>
    </lineage>
</organism>
<evidence type="ECO:0000313" key="1">
    <source>
        <dbReference type="EMBL" id="OQS42694.1"/>
    </source>
</evidence>
<proteinExistence type="predicted"/>
<evidence type="ECO:0000313" key="2">
    <source>
        <dbReference type="Proteomes" id="UP000192721"/>
    </source>
</evidence>
<reference evidence="1 2" key="1">
    <citation type="submission" date="2017-02" db="EMBL/GenBank/DDBJ databases">
        <title>Chromobacterium haemolyticum H5244.</title>
        <authorList>
            <person name="Gulvik C.A."/>
        </authorList>
    </citation>
    <scope>NUCLEOTIDE SEQUENCE [LARGE SCALE GENOMIC DNA]</scope>
    <source>
        <strain evidence="1 2">H5244</strain>
    </source>
</reference>
<comment type="caution">
    <text evidence="1">The sequence shown here is derived from an EMBL/GenBank/DDBJ whole genome shotgun (WGS) entry which is preliminary data.</text>
</comment>
<dbReference type="RefSeq" id="WP_081554781.1">
    <property type="nucleotide sequence ID" value="NZ_MUKV01000004.1"/>
</dbReference>
<accession>A0A1W0D6S5</accession>
<sequence length="148" mass="15615">MNAILVEHSPGELALACAPAATLLLNQGFQAVDLPWSSAAAVLAVASLGLGVARARKQAALAWVENGELYVPRRFGAARHCALGQVRSARLYYHHSALPTALAFETEQGLWLSVRLSGLSVGDAARKRLGPALRAFCACHGIAFVEKA</sequence>
<dbReference type="AlphaFoldDB" id="A0A1W0D6S5"/>
<protein>
    <submittedName>
        <fullName evidence="1">Uncharacterized protein</fullName>
    </submittedName>
</protein>
<name>A0A1W0D6S5_9NEIS</name>